<name>C5A1R2_THEGJ</name>
<organism evidence="2 3">
    <name type="scientific">Thermococcus gammatolerans (strain DSM 15229 / JCM 11827 / EJ3)</name>
    <dbReference type="NCBI Taxonomy" id="593117"/>
    <lineage>
        <taxon>Archaea</taxon>
        <taxon>Methanobacteriati</taxon>
        <taxon>Methanobacteriota</taxon>
        <taxon>Thermococci</taxon>
        <taxon>Thermococcales</taxon>
        <taxon>Thermococcaceae</taxon>
        <taxon>Thermococcus</taxon>
    </lineage>
</organism>
<dbReference type="HOGENOM" id="CLU_695633_0_0_2"/>
<dbReference type="GeneID" id="7987656"/>
<evidence type="ECO:0000256" key="1">
    <source>
        <dbReference type="SAM" id="MobiDB-lite"/>
    </source>
</evidence>
<dbReference type="Proteomes" id="UP000001488">
    <property type="component" value="Chromosome"/>
</dbReference>
<dbReference type="AlphaFoldDB" id="C5A1R2"/>
<dbReference type="PATRIC" id="fig|593117.10.peg.1838"/>
<evidence type="ECO:0000313" key="3">
    <source>
        <dbReference type="Proteomes" id="UP000001488"/>
    </source>
</evidence>
<reference evidence="2 3" key="1">
    <citation type="journal article" date="2007" name="Genome Biol.">
        <title>Genome analysis and genome-wide proteomics of Thermococcus gammatolerans, the most radioresistant organism known amongst the Archaea.</title>
        <authorList>
            <person name="Zivanovic Y."/>
            <person name="Armengaud J."/>
            <person name="Lagorce A."/>
            <person name="Leplat C."/>
            <person name="Guerin P."/>
            <person name="Dutertre M."/>
            <person name="Anthouard V."/>
            <person name="Forterre P."/>
            <person name="Wincker P."/>
            <person name="Confalonieri F."/>
        </authorList>
    </citation>
    <scope>NUCLEOTIDE SEQUENCE [LARGE SCALE GENOMIC DNA]</scope>
    <source>
        <strain evidence="3">DSM 15229 / JCM 11827 / EJ3</strain>
    </source>
</reference>
<feature type="region of interest" description="Disordered" evidence="1">
    <location>
        <begin position="27"/>
        <end position="49"/>
    </location>
</feature>
<evidence type="ECO:0000313" key="2">
    <source>
        <dbReference type="EMBL" id="ACS34331.1"/>
    </source>
</evidence>
<keyword evidence="3" id="KW-1185">Reference proteome</keyword>
<dbReference type="RefSeq" id="WP_015859440.1">
    <property type="nucleotide sequence ID" value="NC_012804.1"/>
</dbReference>
<protein>
    <submittedName>
        <fullName evidence="2">Uncharacterized protein</fullName>
    </submittedName>
</protein>
<proteinExistence type="predicted"/>
<dbReference type="OrthoDB" id="100944at2157"/>
<dbReference type="eggNOG" id="arCOG07076">
    <property type="taxonomic scope" value="Archaea"/>
</dbReference>
<dbReference type="PaxDb" id="593117-TGAM_1829"/>
<gene>
    <name evidence="2" type="ordered locus">TGAM_1829</name>
</gene>
<sequence>MNWKFLIAISLGLLIIGLGHAGALSSPDSKPAPSLPPHKEKPSPTPPRIGGGIVVKTFTGSSSIAQAKSFLNQYWGKLTLRLNLNEFQNVTFVGIALRPLPSGAYAPLYYFGRVGECPADLLKRAFYTELSAFENIPLEVKGSLADEPGRNWKYIGAVRSIRTSREIRVTTSIWTEEKATVYNEFGAEFWVTYGTSGQYVYYAYLSHEGKVPTKASGNLKVAVKNVTESVKVLNSKDAFIGVGSFRPEGSGSTSHSTVTWGLNVGFGVDSTGRPLPNAQAGFTESHSTALSFKWYTDDVDPNSEVHFNFYDLEERGFIFSHPAWGKIFIAHPAVVVHVDPGVTFHLAKLKLKAEALFHYGAVIDSPFSGTYITRHDVEAPPIEFTVEMYPWFINEP</sequence>
<dbReference type="KEGG" id="tga:TGAM_1829"/>
<dbReference type="EMBL" id="CP001398">
    <property type="protein sequence ID" value="ACS34331.1"/>
    <property type="molecule type" value="Genomic_DNA"/>
</dbReference>
<accession>C5A1R2</accession>